<organism evidence="3 4">
    <name type="scientific">Microlunatus soli</name>
    <dbReference type="NCBI Taxonomy" id="630515"/>
    <lineage>
        <taxon>Bacteria</taxon>
        <taxon>Bacillati</taxon>
        <taxon>Actinomycetota</taxon>
        <taxon>Actinomycetes</taxon>
        <taxon>Propionibacteriales</taxon>
        <taxon>Propionibacteriaceae</taxon>
        <taxon>Microlunatus</taxon>
    </lineage>
</organism>
<feature type="compositionally biased region" description="Basic and acidic residues" evidence="1">
    <location>
        <begin position="10"/>
        <end position="20"/>
    </location>
</feature>
<keyword evidence="4" id="KW-1185">Reference proteome</keyword>
<evidence type="ECO:0000313" key="3">
    <source>
        <dbReference type="EMBL" id="SDT37094.1"/>
    </source>
</evidence>
<dbReference type="PANTHER" id="PTHR43825">
    <property type="entry name" value="PYRUVATE DEHYDROGENASE E1 COMPONENT"/>
    <property type="match status" value="1"/>
</dbReference>
<dbReference type="Gene3D" id="3.40.50.920">
    <property type="match status" value="1"/>
</dbReference>
<proteinExistence type="predicted"/>
<dbReference type="InterPro" id="IPR005475">
    <property type="entry name" value="Transketolase-like_Pyr-bd"/>
</dbReference>
<dbReference type="EMBL" id="LT629772">
    <property type="protein sequence ID" value="SDT37094.1"/>
    <property type="molecule type" value="Genomic_DNA"/>
</dbReference>
<dbReference type="GO" id="GO:0000287">
    <property type="term" value="F:magnesium ion binding"/>
    <property type="evidence" value="ECO:0007669"/>
    <property type="project" value="UniProtKB-ARBA"/>
</dbReference>
<dbReference type="SMART" id="SM00861">
    <property type="entry name" value="Transket_pyr"/>
    <property type="match status" value="1"/>
</dbReference>
<evidence type="ECO:0000259" key="2">
    <source>
        <dbReference type="SMART" id="SM00861"/>
    </source>
</evidence>
<dbReference type="InterPro" id="IPR029061">
    <property type="entry name" value="THDP-binding"/>
</dbReference>
<evidence type="ECO:0000313" key="4">
    <source>
        <dbReference type="Proteomes" id="UP000199103"/>
    </source>
</evidence>
<dbReference type="SUPFAM" id="SSF52518">
    <property type="entry name" value="Thiamin diphosphate-binding fold (THDP-binding)"/>
    <property type="match status" value="1"/>
</dbReference>
<dbReference type="AlphaFoldDB" id="A0A1H1ZTQ9"/>
<feature type="region of interest" description="Disordered" evidence="1">
    <location>
        <begin position="1"/>
        <end position="21"/>
    </location>
</feature>
<protein>
    <submittedName>
        <fullName evidence="3">Transketolase</fullName>
    </submittedName>
</protein>
<dbReference type="SUPFAM" id="SSF52922">
    <property type="entry name" value="TK C-terminal domain-like"/>
    <property type="match status" value="1"/>
</dbReference>
<reference evidence="3 4" key="1">
    <citation type="submission" date="2016-10" db="EMBL/GenBank/DDBJ databases">
        <authorList>
            <person name="de Groot N.N."/>
        </authorList>
    </citation>
    <scope>NUCLEOTIDE SEQUENCE [LARGE SCALE GENOMIC DNA]</scope>
    <source>
        <strain evidence="3 4">DSM 21800</strain>
    </source>
</reference>
<dbReference type="Gene3D" id="3.40.50.970">
    <property type="match status" value="1"/>
</dbReference>
<feature type="domain" description="Transketolase-like pyrimidine-binding" evidence="2">
    <location>
        <begin position="31"/>
        <end position="194"/>
    </location>
</feature>
<dbReference type="PANTHER" id="PTHR43825:SF1">
    <property type="entry name" value="TRANSKETOLASE-LIKE PYRIMIDINE-BINDING DOMAIN-CONTAINING PROTEIN"/>
    <property type="match status" value="1"/>
</dbReference>
<sequence>MTDTTTHDLPAVDHQDERGAAQRGWTGDAVIDLRSQFVATTRELLETDERTALVLAEISSDRFADLIDARPDRVINVGIREQLLLSTAAGLALSGLRPIAHTFGAFLIERAWEQVKLDLDHQKVGAVLVGSYGSYDWPAGGRTHQSPGDVALLDTLRGWTVHVPGHPAEVDAQLRAAVAGDDRVYLRIGGEPNAEPHDPTGWTRLRDGRRGTVVAVGPMLRATELAVRDLDVTLLYAPTIRPFDAGALRANLGRPRVVLVEPYLAGTSAAQVAEALLDLDHRQLGLGVGDPDRHRYGTPADHDRLHGLDPAGLRRRIESFVGE</sequence>
<dbReference type="Pfam" id="PF02779">
    <property type="entry name" value="Transket_pyr"/>
    <property type="match status" value="1"/>
</dbReference>
<dbReference type="RefSeq" id="WP_231920065.1">
    <property type="nucleotide sequence ID" value="NZ_LT629772.1"/>
</dbReference>
<accession>A0A1H1ZTQ9</accession>
<dbReference type="CDD" id="cd07033">
    <property type="entry name" value="TPP_PYR_DXS_TK_like"/>
    <property type="match status" value="1"/>
</dbReference>
<gene>
    <name evidence="3" type="ORF">SAMN04489812_5448</name>
</gene>
<evidence type="ECO:0000256" key="1">
    <source>
        <dbReference type="SAM" id="MobiDB-lite"/>
    </source>
</evidence>
<dbReference type="Proteomes" id="UP000199103">
    <property type="component" value="Chromosome I"/>
</dbReference>
<dbReference type="InterPro" id="IPR009014">
    <property type="entry name" value="Transketo_C/PFOR_II"/>
</dbReference>
<dbReference type="STRING" id="630515.SAMN04489812_5448"/>
<name>A0A1H1ZTQ9_9ACTN</name>
<dbReference type="InterPro" id="IPR051157">
    <property type="entry name" value="PDH/Transketolase"/>
</dbReference>